<evidence type="ECO:0000256" key="1">
    <source>
        <dbReference type="ARBA" id="ARBA00006139"/>
    </source>
</evidence>
<comment type="catalytic activity">
    <reaction evidence="9 10">
        <text>Release of signal peptides from bacterial membrane prolipoproteins. Hydrolyzes -Xaa-Yaa-Zaa-|-(S,diacylglyceryl)Cys-, in which Xaa is hydrophobic (preferably Leu), and Yaa (Ala or Ser) and Zaa (Gly or Ala) have small, neutral side chains.</text>
        <dbReference type="EC" id="3.4.23.36"/>
    </reaction>
</comment>
<evidence type="ECO:0000256" key="4">
    <source>
        <dbReference type="ARBA" id="ARBA00022692"/>
    </source>
</evidence>
<evidence type="ECO:0000256" key="6">
    <source>
        <dbReference type="ARBA" id="ARBA00022801"/>
    </source>
</evidence>
<evidence type="ECO:0000256" key="9">
    <source>
        <dbReference type="HAMAP-Rule" id="MF_00161"/>
    </source>
</evidence>
<gene>
    <name evidence="9 12" type="primary">lspA</name>
    <name evidence="12" type="ORF">ACFSC3_07015</name>
</gene>
<dbReference type="RefSeq" id="WP_380939709.1">
    <property type="nucleotide sequence ID" value="NZ_JBHUFC010000003.1"/>
</dbReference>
<proteinExistence type="inferred from homology"/>
<keyword evidence="8 9" id="KW-0472">Membrane</keyword>
<dbReference type="HAMAP" id="MF_00161">
    <property type="entry name" value="LspA"/>
    <property type="match status" value="1"/>
</dbReference>
<comment type="similarity">
    <text evidence="1 9 11">Belongs to the peptidase A8 family.</text>
</comment>
<organism evidence="12 13">
    <name type="scientific">Sphingomonas floccifaciens</name>
    <dbReference type="NCBI Taxonomy" id="1844115"/>
    <lineage>
        <taxon>Bacteria</taxon>
        <taxon>Pseudomonadati</taxon>
        <taxon>Pseudomonadota</taxon>
        <taxon>Alphaproteobacteria</taxon>
        <taxon>Sphingomonadales</taxon>
        <taxon>Sphingomonadaceae</taxon>
        <taxon>Sphingomonas</taxon>
    </lineage>
</organism>
<dbReference type="GO" id="GO:0004190">
    <property type="term" value="F:aspartic-type endopeptidase activity"/>
    <property type="evidence" value="ECO:0007669"/>
    <property type="project" value="UniProtKB-EC"/>
</dbReference>
<comment type="pathway">
    <text evidence="9">Protein modification; lipoprotein biosynthesis (signal peptide cleavage).</text>
</comment>
<evidence type="ECO:0000313" key="12">
    <source>
        <dbReference type="EMBL" id="MFD1787318.1"/>
    </source>
</evidence>
<evidence type="ECO:0000256" key="8">
    <source>
        <dbReference type="ARBA" id="ARBA00023136"/>
    </source>
</evidence>
<feature type="transmembrane region" description="Helical" evidence="9">
    <location>
        <begin position="133"/>
        <end position="155"/>
    </location>
</feature>
<evidence type="ECO:0000313" key="13">
    <source>
        <dbReference type="Proteomes" id="UP001597283"/>
    </source>
</evidence>
<dbReference type="PANTHER" id="PTHR33695">
    <property type="entry name" value="LIPOPROTEIN SIGNAL PEPTIDASE"/>
    <property type="match status" value="1"/>
</dbReference>
<comment type="caution">
    <text evidence="9">Lacks conserved residue(s) required for the propagation of feature annotation.</text>
</comment>
<keyword evidence="13" id="KW-1185">Reference proteome</keyword>
<keyword evidence="4 9" id="KW-0812">Transmembrane</keyword>
<keyword evidence="5 9" id="KW-0064">Aspartyl protease</keyword>
<feature type="transmembrane region" description="Helical" evidence="9">
    <location>
        <begin position="95"/>
        <end position="113"/>
    </location>
</feature>
<keyword evidence="6 9" id="KW-0378">Hydrolase</keyword>
<feature type="active site" evidence="9">
    <location>
        <position position="120"/>
    </location>
</feature>
<comment type="caution">
    <text evidence="12">The sequence shown here is derived from an EMBL/GenBank/DDBJ whole genome shotgun (WGS) entry which is preliminary data.</text>
</comment>
<dbReference type="PRINTS" id="PR00781">
    <property type="entry name" value="LIPOSIGPTASE"/>
</dbReference>
<comment type="function">
    <text evidence="9 10">This protein specifically catalyzes the removal of signal peptides from prolipoproteins.</text>
</comment>
<evidence type="ECO:0000256" key="11">
    <source>
        <dbReference type="RuleBase" id="RU004181"/>
    </source>
</evidence>
<dbReference type="Pfam" id="PF01252">
    <property type="entry name" value="Peptidase_A8"/>
    <property type="match status" value="1"/>
</dbReference>
<keyword evidence="7 9" id="KW-1133">Transmembrane helix</keyword>
<keyword evidence="2 9" id="KW-1003">Cell membrane</keyword>
<dbReference type="NCBIfam" id="TIGR00077">
    <property type="entry name" value="lspA"/>
    <property type="match status" value="1"/>
</dbReference>
<sequence length="167" mass="18054">MLRSRTPGFALAVAIFAIDQLIKAWVTGPMGIRQIGDAREIVSFFDLRFVPNIGISLGLLPADGPVTRWALVALTGVIAIGVGIWMWREKVTGDMLALALVLGGAMGNILDRVRLGYVVDYADLHFGEWRPFLVFNVADAAITIGVVILLVRALFAPKAAKPGLQEK</sequence>
<keyword evidence="3 9" id="KW-0645">Protease</keyword>
<dbReference type="EC" id="3.4.23.36" evidence="9"/>
<accession>A0ABW4NBM3</accession>
<evidence type="ECO:0000256" key="3">
    <source>
        <dbReference type="ARBA" id="ARBA00022670"/>
    </source>
</evidence>
<dbReference type="EMBL" id="JBHUFC010000003">
    <property type="protein sequence ID" value="MFD1787318.1"/>
    <property type="molecule type" value="Genomic_DNA"/>
</dbReference>
<evidence type="ECO:0000256" key="5">
    <source>
        <dbReference type="ARBA" id="ARBA00022750"/>
    </source>
</evidence>
<name>A0ABW4NBM3_9SPHN</name>
<feature type="active site" evidence="9">
    <location>
        <position position="139"/>
    </location>
</feature>
<dbReference type="PROSITE" id="PS00855">
    <property type="entry name" value="SPASE_II"/>
    <property type="match status" value="1"/>
</dbReference>
<reference evidence="13" key="1">
    <citation type="journal article" date="2019" name="Int. J. Syst. Evol. Microbiol.">
        <title>The Global Catalogue of Microorganisms (GCM) 10K type strain sequencing project: providing services to taxonomists for standard genome sequencing and annotation.</title>
        <authorList>
            <consortium name="The Broad Institute Genomics Platform"/>
            <consortium name="The Broad Institute Genome Sequencing Center for Infectious Disease"/>
            <person name="Wu L."/>
            <person name="Ma J."/>
        </authorList>
    </citation>
    <scope>NUCLEOTIDE SEQUENCE [LARGE SCALE GENOMIC DNA]</scope>
    <source>
        <strain evidence="13">Q85</strain>
    </source>
</reference>
<evidence type="ECO:0000256" key="10">
    <source>
        <dbReference type="RuleBase" id="RU000594"/>
    </source>
</evidence>
<dbReference type="PANTHER" id="PTHR33695:SF1">
    <property type="entry name" value="LIPOPROTEIN SIGNAL PEPTIDASE"/>
    <property type="match status" value="1"/>
</dbReference>
<comment type="subcellular location">
    <subcellularLocation>
        <location evidence="9">Cell membrane</location>
        <topology evidence="9">Multi-pass membrane protein</topology>
    </subcellularLocation>
</comment>
<feature type="transmembrane region" description="Helical" evidence="9">
    <location>
        <begin position="69"/>
        <end position="88"/>
    </location>
</feature>
<dbReference type="Proteomes" id="UP001597283">
    <property type="component" value="Unassembled WGS sequence"/>
</dbReference>
<evidence type="ECO:0000256" key="2">
    <source>
        <dbReference type="ARBA" id="ARBA00022475"/>
    </source>
</evidence>
<dbReference type="InterPro" id="IPR001872">
    <property type="entry name" value="Peptidase_A8"/>
</dbReference>
<protein>
    <recommendedName>
        <fullName evidence="9">Lipoprotein signal peptidase</fullName>
        <ecNumber evidence="9">3.4.23.36</ecNumber>
    </recommendedName>
    <alternativeName>
        <fullName evidence="9">Prolipoprotein signal peptidase</fullName>
    </alternativeName>
    <alternativeName>
        <fullName evidence="9">Signal peptidase II</fullName>
        <shortName evidence="9">SPase II</shortName>
    </alternativeName>
</protein>
<evidence type="ECO:0000256" key="7">
    <source>
        <dbReference type="ARBA" id="ARBA00022989"/>
    </source>
</evidence>